<evidence type="ECO:0000256" key="2">
    <source>
        <dbReference type="ARBA" id="ARBA00022516"/>
    </source>
</evidence>
<evidence type="ECO:0000256" key="9">
    <source>
        <dbReference type="ARBA" id="ARBA00023264"/>
    </source>
</evidence>
<accession>A0A365K9G6</accession>
<name>A0A365K9G6_9BACL</name>
<gene>
    <name evidence="10" type="primary">plsY</name>
    <name evidence="11" type="ORF">DP119_01875</name>
</gene>
<keyword evidence="7 10" id="KW-0472">Membrane</keyword>
<feature type="transmembrane region" description="Helical" evidence="10">
    <location>
        <begin position="6"/>
        <end position="22"/>
    </location>
</feature>
<keyword evidence="1 10" id="KW-1003">Cell membrane</keyword>
<keyword evidence="3 10" id="KW-0808">Transferase</keyword>
<dbReference type="PANTHER" id="PTHR30309:SF0">
    <property type="entry name" value="GLYCEROL-3-PHOSPHATE ACYLTRANSFERASE-RELATED"/>
    <property type="match status" value="1"/>
</dbReference>
<keyword evidence="11" id="KW-0012">Acyltransferase</keyword>
<dbReference type="EC" id="2.3.1.275" evidence="10"/>
<comment type="function">
    <text evidence="10">Catalyzes the transfer of an acyl group from acyl-phosphate (acyl-PO(4)) to glycerol-3-phosphate (G3P) to form lysophosphatidic acid (LPA). This enzyme utilizes acyl-phosphate as fatty acyl donor, but not acyl-CoA or acyl-ACP.</text>
</comment>
<comment type="subunit">
    <text evidence="10">Probably interacts with PlsX.</text>
</comment>
<comment type="similarity">
    <text evidence="10">Belongs to the PlsY family.</text>
</comment>
<feature type="transmembrane region" description="Helical" evidence="10">
    <location>
        <begin position="76"/>
        <end position="95"/>
    </location>
</feature>
<evidence type="ECO:0000256" key="1">
    <source>
        <dbReference type="ARBA" id="ARBA00022475"/>
    </source>
</evidence>
<evidence type="ECO:0000313" key="12">
    <source>
        <dbReference type="Proteomes" id="UP000251869"/>
    </source>
</evidence>
<keyword evidence="9 10" id="KW-1208">Phospholipid metabolism</keyword>
<evidence type="ECO:0000256" key="4">
    <source>
        <dbReference type="ARBA" id="ARBA00022692"/>
    </source>
</evidence>
<reference evidence="11 12" key="1">
    <citation type="submission" date="2018-06" db="EMBL/GenBank/DDBJ databases">
        <title>The draft genome sequences of strains SCU63 and S1.</title>
        <authorList>
            <person name="Gan L."/>
        </authorList>
    </citation>
    <scope>NUCLEOTIDE SEQUENCE [LARGE SCALE GENOMIC DNA]</scope>
    <source>
        <strain evidence="11 12">S1</strain>
    </source>
</reference>
<comment type="catalytic activity">
    <reaction evidence="10">
        <text>an acyl phosphate + sn-glycerol 3-phosphate = a 1-acyl-sn-glycero-3-phosphate + phosphate</text>
        <dbReference type="Rhea" id="RHEA:34075"/>
        <dbReference type="ChEBI" id="CHEBI:43474"/>
        <dbReference type="ChEBI" id="CHEBI:57597"/>
        <dbReference type="ChEBI" id="CHEBI:57970"/>
        <dbReference type="ChEBI" id="CHEBI:59918"/>
        <dbReference type="EC" id="2.3.1.275"/>
    </reaction>
</comment>
<dbReference type="PANTHER" id="PTHR30309">
    <property type="entry name" value="INNER MEMBRANE PROTEIN YGIH"/>
    <property type="match status" value="1"/>
</dbReference>
<dbReference type="Proteomes" id="UP000251869">
    <property type="component" value="Unassembled WGS sequence"/>
</dbReference>
<dbReference type="GO" id="GO:0008654">
    <property type="term" value="P:phospholipid biosynthetic process"/>
    <property type="evidence" value="ECO:0007669"/>
    <property type="project" value="UniProtKB-UniRule"/>
</dbReference>
<dbReference type="RefSeq" id="WP_112230332.1">
    <property type="nucleotide sequence ID" value="NZ_QLZQ01000001.1"/>
</dbReference>
<keyword evidence="6 10" id="KW-0443">Lipid metabolism</keyword>
<feature type="transmembrane region" description="Helical" evidence="10">
    <location>
        <begin position="144"/>
        <end position="172"/>
    </location>
</feature>
<evidence type="ECO:0000256" key="6">
    <source>
        <dbReference type="ARBA" id="ARBA00023098"/>
    </source>
</evidence>
<dbReference type="EMBL" id="QLZQ01000001">
    <property type="protein sequence ID" value="RAZ69430.1"/>
    <property type="molecule type" value="Genomic_DNA"/>
</dbReference>
<dbReference type="UniPathway" id="UPA00085"/>
<evidence type="ECO:0000256" key="10">
    <source>
        <dbReference type="HAMAP-Rule" id="MF_01043"/>
    </source>
</evidence>
<comment type="pathway">
    <text evidence="10">Lipid metabolism; phospholipid metabolism.</text>
</comment>
<evidence type="ECO:0000313" key="11">
    <source>
        <dbReference type="EMBL" id="RAZ69430.1"/>
    </source>
</evidence>
<dbReference type="GO" id="GO:0043772">
    <property type="term" value="F:acyl-phosphate glycerol-3-phosphate acyltransferase activity"/>
    <property type="evidence" value="ECO:0007669"/>
    <property type="project" value="UniProtKB-UniRule"/>
</dbReference>
<keyword evidence="8 10" id="KW-0594">Phospholipid biosynthesis</keyword>
<dbReference type="InterPro" id="IPR003811">
    <property type="entry name" value="G3P_acylTferase_PlsY"/>
</dbReference>
<evidence type="ECO:0000256" key="3">
    <source>
        <dbReference type="ARBA" id="ARBA00022679"/>
    </source>
</evidence>
<keyword evidence="4 10" id="KW-0812">Transmembrane</keyword>
<proteinExistence type="inferred from homology"/>
<dbReference type="AlphaFoldDB" id="A0A365K9G6"/>
<evidence type="ECO:0000256" key="8">
    <source>
        <dbReference type="ARBA" id="ARBA00023209"/>
    </source>
</evidence>
<keyword evidence="12" id="KW-1185">Reference proteome</keyword>
<comment type="subcellular location">
    <subcellularLocation>
        <location evidence="10">Cell membrane</location>
        <topology evidence="10">Multi-pass membrane protein</topology>
    </subcellularLocation>
</comment>
<dbReference type="Pfam" id="PF02660">
    <property type="entry name" value="G3P_acyltransf"/>
    <property type="match status" value="1"/>
</dbReference>
<organism evidence="11 12">
    <name type="scientific">Planococcus maitriensis</name>
    <dbReference type="NCBI Taxonomy" id="221799"/>
    <lineage>
        <taxon>Bacteria</taxon>
        <taxon>Bacillati</taxon>
        <taxon>Bacillota</taxon>
        <taxon>Bacilli</taxon>
        <taxon>Bacillales</taxon>
        <taxon>Caryophanaceae</taxon>
        <taxon>Planococcus</taxon>
    </lineage>
</organism>
<dbReference type="GO" id="GO:0005886">
    <property type="term" value="C:plasma membrane"/>
    <property type="evidence" value="ECO:0007669"/>
    <property type="project" value="UniProtKB-SubCell"/>
</dbReference>
<evidence type="ECO:0000256" key="5">
    <source>
        <dbReference type="ARBA" id="ARBA00022989"/>
    </source>
</evidence>
<evidence type="ECO:0000256" key="7">
    <source>
        <dbReference type="ARBA" id="ARBA00023136"/>
    </source>
</evidence>
<dbReference type="OrthoDB" id="9777124at2"/>
<keyword evidence="5 10" id="KW-1133">Transmembrane helix</keyword>
<dbReference type="SMART" id="SM01207">
    <property type="entry name" value="G3P_acyltransf"/>
    <property type="match status" value="1"/>
</dbReference>
<keyword evidence="2 10" id="KW-0444">Lipid biosynthesis</keyword>
<comment type="caution">
    <text evidence="11">The sequence shown here is derived from an EMBL/GenBank/DDBJ whole genome shotgun (WGS) entry which is preliminary data.</text>
</comment>
<sequence length="191" mass="20723">MVILYWIGSYLLGTVLTALWIGKWKGVDLASSGSGNPGARNALAVLGRKSSLLVFLGDFLKGSVVVWAGFWLEFSLLSVAVAGLLAVIGHIYPLWRKGRGGKGISTFAGVAFWLTPDLFLAMLVLSFAFYPWLKSATLSMLAGFSAFFAVAFALQVQPVVWPLFVAIIVIVIRHKADLKVSMEKRFPANKA</sequence>
<dbReference type="HAMAP" id="MF_01043">
    <property type="entry name" value="PlsY"/>
    <property type="match status" value="1"/>
</dbReference>
<feature type="transmembrane region" description="Helical" evidence="10">
    <location>
        <begin position="107"/>
        <end position="132"/>
    </location>
</feature>
<protein>
    <recommendedName>
        <fullName evidence="10">Glycerol-3-phosphate acyltransferase</fullName>
    </recommendedName>
    <alternativeName>
        <fullName evidence="10">Acyl-PO4 G3P acyltransferase</fullName>
    </alternativeName>
    <alternativeName>
        <fullName evidence="10">Acyl-phosphate--glycerol-3-phosphate acyltransferase</fullName>
    </alternativeName>
    <alternativeName>
        <fullName evidence="10">G3P acyltransferase</fullName>
        <shortName evidence="10">GPAT</shortName>
        <ecNumber evidence="10">2.3.1.275</ecNumber>
    </alternativeName>
    <alternativeName>
        <fullName evidence="10">Lysophosphatidic acid synthase</fullName>
        <shortName evidence="10">LPA synthase</shortName>
    </alternativeName>
</protein>